<feature type="coiled-coil region" evidence="2">
    <location>
        <begin position="691"/>
        <end position="722"/>
    </location>
</feature>
<protein>
    <recommendedName>
        <fullName evidence="4">EF-hand domain-containing protein</fullName>
    </recommendedName>
</protein>
<proteinExistence type="predicted"/>
<dbReference type="PROSITE" id="PS00018">
    <property type="entry name" value="EF_HAND_1"/>
    <property type="match status" value="2"/>
</dbReference>
<dbReference type="PROSITE" id="PS50222">
    <property type="entry name" value="EF_HAND_2"/>
    <property type="match status" value="2"/>
</dbReference>
<dbReference type="Proteomes" id="UP000654075">
    <property type="component" value="Unassembled WGS sequence"/>
</dbReference>
<feature type="region of interest" description="Disordered" evidence="3">
    <location>
        <begin position="467"/>
        <end position="502"/>
    </location>
</feature>
<feature type="compositionally biased region" description="Basic residues" evidence="3">
    <location>
        <begin position="582"/>
        <end position="597"/>
    </location>
</feature>
<feature type="region of interest" description="Disordered" evidence="3">
    <location>
        <begin position="404"/>
        <end position="428"/>
    </location>
</feature>
<feature type="region of interest" description="Disordered" evidence="3">
    <location>
        <begin position="186"/>
        <end position="281"/>
    </location>
</feature>
<dbReference type="SUPFAM" id="SSF47473">
    <property type="entry name" value="EF-hand"/>
    <property type="match status" value="2"/>
</dbReference>
<dbReference type="GO" id="GO:0005509">
    <property type="term" value="F:calcium ion binding"/>
    <property type="evidence" value="ECO:0007669"/>
    <property type="project" value="InterPro"/>
</dbReference>
<evidence type="ECO:0000259" key="4">
    <source>
        <dbReference type="PROSITE" id="PS50222"/>
    </source>
</evidence>
<feature type="compositionally biased region" description="Basic and acidic residues" evidence="3">
    <location>
        <begin position="186"/>
        <end position="200"/>
    </location>
</feature>
<dbReference type="InterPro" id="IPR002048">
    <property type="entry name" value="EF_hand_dom"/>
</dbReference>
<dbReference type="InterPro" id="IPR018247">
    <property type="entry name" value="EF_Hand_1_Ca_BS"/>
</dbReference>
<feature type="compositionally biased region" description="Gly residues" evidence="3">
    <location>
        <begin position="234"/>
        <end position="243"/>
    </location>
</feature>
<evidence type="ECO:0000256" key="1">
    <source>
        <dbReference type="ARBA" id="ARBA00022837"/>
    </source>
</evidence>
<dbReference type="Gene3D" id="1.10.238.10">
    <property type="entry name" value="EF-hand"/>
    <property type="match status" value="1"/>
</dbReference>
<feature type="region of interest" description="Disordered" evidence="3">
    <location>
        <begin position="1554"/>
        <end position="1661"/>
    </location>
</feature>
<feature type="compositionally biased region" description="Basic and acidic residues" evidence="3">
    <location>
        <begin position="550"/>
        <end position="560"/>
    </location>
</feature>
<dbReference type="EMBL" id="CAJNNV010009423">
    <property type="protein sequence ID" value="CAE8597368.1"/>
    <property type="molecule type" value="Genomic_DNA"/>
</dbReference>
<keyword evidence="2" id="KW-0175">Coiled coil</keyword>
<feature type="compositionally biased region" description="Low complexity" evidence="3">
    <location>
        <begin position="404"/>
        <end position="421"/>
    </location>
</feature>
<feature type="non-terminal residue" evidence="5">
    <location>
        <position position="1"/>
    </location>
</feature>
<feature type="region of interest" description="Disordered" evidence="3">
    <location>
        <begin position="1524"/>
        <end position="1543"/>
    </location>
</feature>
<evidence type="ECO:0000256" key="2">
    <source>
        <dbReference type="SAM" id="Coils"/>
    </source>
</evidence>
<evidence type="ECO:0000313" key="5">
    <source>
        <dbReference type="EMBL" id="CAE8597368.1"/>
    </source>
</evidence>
<accession>A0A813EA58</accession>
<feature type="compositionally biased region" description="Polar residues" evidence="3">
    <location>
        <begin position="1736"/>
        <end position="1746"/>
    </location>
</feature>
<feature type="region of interest" description="Disordered" evidence="3">
    <location>
        <begin position="1727"/>
        <end position="1774"/>
    </location>
</feature>
<evidence type="ECO:0000256" key="3">
    <source>
        <dbReference type="SAM" id="MobiDB-lite"/>
    </source>
</evidence>
<feature type="region of interest" description="Disordered" evidence="3">
    <location>
        <begin position="544"/>
        <end position="626"/>
    </location>
</feature>
<comment type="caution">
    <text evidence="5">The sequence shown here is derived from an EMBL/GenBank/DDBJ whole genome shotgun (WGS) entry which is preliminary data.</text>
</comment>
<dbReference type="InterPro" id="IPR011992">
    <property type="entry name" value="EF-hand-dom_pair"/>
</dbReference>
<feature type="compositionally biased region" description="Low complexity" evidence="3">
    <location>
        <begin position="1582"/>
        <end position="1598"/>
    </location>
</feature>
<reference evidence="5" key="1">
    <citation type="submission" date="2021-02" db="EMBL/GenBank/DDBJ databases">
        <authorList>
            <person name="Dougan E. K."/>
            <person name="Rhodes N."/>
            <person name="Thang M."/>
            <person name="Chan C."/>
        </authorList>
    </citation>
    <scope>NUCLEOTIDE SEQUENCE</scope>
</reference>
<feature type="domain" description="EF-hand" evidence="4">
    <location>
        <begin position="1344"/>
        <end position="1379"/>
    </location>
</feature>
<dbReference type="Pfam" id="PF13202">
    <property type="entry name" value="EF-hand_5"/>
    <property type="match status" value="1"/>
</dbReference>
<feature type="domain" description="EF-hand" evidence="4">
    <location>
        <begin position="884"/>
        <end position="919"/>
    </location>
</feature>
<evidence type="ECO:0000313" key="6">
    <source>
        <dbReference type="Proteomes" id="UP000654075"/>
    </source>
</evidence>
<feature type="region of interest" description="Disordered" evidence="3">
    <location>
        <begin position="1100"/>
        <end position="1155"/>
    </location>
</feature>
<dbReference type="SMART" id="SM00054">
    <property type="entry name" value="EFh"/>
    <property type="match status" value="2"/>
</dbReference>
<keyword evidence="1" id="KW-0106">Calcium</keyword>
<feature type="compositionally biased region" description="Low complexity" evidence="3">
    <location>
        <begin position="467"/>
        <end position="482"/>
    </location>
</feature>
<sequence>KRARGFEGHCKAARQNDCFLELALGLTKEALEAEFGEDWEAKISCAMRGETYMGEQVTLPGREGYDAETGEPIVATGVFAAAWRARLQNLTGGMQFGGSAFQNLASQVKGGAVFGQAMTQQLGTADSNGTFFGKGELPDNEQDLASGIKSTGLKSLIAKKVIKDLRNLREQKGPVFGEIQPEDIITRFDSKERPEDKQSEVDGAEGAVRQTGWAKARLGRLGGQTGSADITGSGLTGPGGGRGNKAQGWESLRAGGGQGAEAGDPELAGRSPTQFGAGDGLEGRSLWMRRIQALQRAEQATEKKGDKWNMLAVRRGSVIRRAGQALPTDSSSEDPTDVTPVSPAAETDFNKRWLQRMASKREESKNRSPAADALSGKDTPLQAAKDRKPAAGEAFMKLLRRNNSKPAAGAAEGKGKSSPASEELPSPDQALKSVLRSFSKCKMNVALFAKQRAMLWRKRAIGRHLSDFSSDQSSSLGGTTTEAETEEDQAEEEEPSPRPAVSVSISTGEVINHWVNSSVETDGTVVRAAAKFLGKLRRRSAHEISPVEMEPEKEPIEADRFGLNLSEMDPKAQKYGRNARGEKRRSRCNKNKKNRKKSGGDSDSDGGGSRGADAHDGNEGNNDNVKTANLVGLDKWKRKKDREAKLARAIRASRKRRRKRARELSKEVVKQFKDVASFMEQMLANDEIDREDEEERILAEKKKEEKEMKEKQQRKLKMLLQAQRGMPVEDEMVDDKLDGKQCHDYEWPMTISGIDMSRFNEKVFYFKWDLENCPAAKNRSLVCEVRDSILKVHVSYRAGWLAMSNPAAFGMHRCTRGSLMNGLAKLAAYSKEEAEVIFLLATNLEHLPELSVAAELGEREFLALMRTAEPMTNMVEFFRRLRKYYGDRMEHLFDRFDKDRDGHLSAEEFAKLVFSVGGLEFVAKRLFLMMAENCSRVPRVELKVSLQAFLLSLNQAPGLEEAQRLRRLCKMKHGSALKVLEKIPEVFLDAPIMWREVKVAAKRMGFPKLRATTLIRLGRRNGGGQFAWMEDILLRVMAGFGHHLRSLIWELTARGHMRHGAIRKKESAWAVVDRERSNELWADPLHEVRRNHDLLRGRKVVRAKSEPAPEKKLKPLRLDARKSSKRRRRAAEREDKGYESGQKAAGKKQLQEEAAEAAALESMLSGLEELSADEETQKSEVVRGRKLLRELAAGRMFRGQASPLARLYCNLRSWFEAQDGWEDSLREMMHEPIAISELQELLLKSTHLSQLETEDLLAAVRHGRKDPPGDGMIRASDLAFSIWLQRPVRTLGHLRRVLIGAEKTAQRRANEPDSLAHLFRSIPRDANKKVHKQGWVLWLAGFGVHAEDSHALFQLLDQDTNGNLSSSELDAAAEIAKAQAAASNPTAADVKDHRRPRLAQLQRDLDTKVRELEDNFGKWRRQDKIKLSQLQHMLDQLGLSQTDAWDMFLLASPGAAQRPNAVRTIAQVQAAMHGLLENEAVRKLQPDLKVQTVEMAKLGVAALIWKLKGEKGTQRRLVVAASQDSMLDPPTADSFPAPPPPLDAIGVQLQQLLKEQEPEAEAEVESEPMSPMSPRSVEEPKQQQQEQKQQQQQQQQQPLPVEEPREGGKSLLPRLDLAEAQWATGRVSRSAQGSRQRPKTSPAQPPEQDLTLPSALVRPATGSWRTYKSPWWRSDATGGFAQSPRFAATMVSNIDLEGDAGDETKERDRLLRAKQWAQVGVQIGALPCTSPLLRPGTSSRPGTTGSAAVRPGTGPGTGSTPRSSKVVKSADENG</sequence>
<feature type="region of interest" description="Disordered" evidence="3">
    <location>
        <begin position="321"/>
        <end position="388"/>
    </location>
</feature>
<feature type="compositionally biased region" description="Basic and acidic residues" evidence="3">
    <location>
        <begin position="1103"/>
        <end position="1122"/>
    </location>
</feature>
<feature type="compositionally biased region" description="Polar residues" evidence="3">
    <location>
        <begin position="1627"/>
        <end position="1642"/>
    </location>
</feature>
<organism evidence="5 6">
    <name type="scientific">Polarella glacialis</name>
    <name type="common">Dinoflagellate</name>
    <dbReference type="NCBI Taxonomy" id="89957"/>
    <lineage>
        <taxon>Eukaryota</taxon>
        <taxon>Sar</taxon>
        <taxon>Alveolata</taxon>
        <taxon>Dinophyceae</taxon>
        <taxon>Suessiales</taxon>
        <taxon>Suessiaceae</taxon>
        <taxon>Polarella</taxon>
    </lineage>
</organism>
<feature type="compositionally biased region" description="Acidic residues" evidence="3">
    <location>
        <begin position="483"/>
        <end position="494"/>
    </location>
</feature>
<gene>
    <name evidence="5" type="ORF">PGLA1383_LOCUS15813</name>
</gene>
<name>A0A813EA58_POLGL</name>
<keyword evidence="6" id="KW-1185">Reference proteome</keyword>